<dbReference type="EMBL" id="CP000108">
    <property type="protein sequence ID" value="ABB29111.1"/>
    <property type="molecule type" value="Genomic_DNA"/>
</dbReference>
<accession>Q3APG4</accession>
<name>Q3APG4_CHLCH</name>
<dbReference type="AlphaFoldDB" id="Q3APG4"/>
<dbReference type="HOGENOM" id="CLU_176027_1_1_10"/>
<dbReference type="KEGG" id="cch:Cag_1861"/>
<evidence type="ECO:0000313" key="1">
    <source>
        <dbReference type="EMBL" id="ABB29111.1"/>
    </source>
</evidence>
<protein>
    <submittedName>
        <fullName evidence="1">Uncharacterized protein</fullName>
    </submittedName>
</protein>
<organism evidence="1">
    <name type="scientific">Chlorobium chlorochromatii (strain CaD3)</name>
    <dbReference type="NCBI Taxonomy" id="340177"/>
    <lineage>
        <taxon>Bacteria</taxon>
        <taxon>Pseudomonadati</taxon>
        <taxon>Chlorobiota</taxon>
        <taxon>Chlorobiia</taxon>
        <taxon>Chlorobiales</taxon>
        <taxon>Chlorobiaceae</taxon>
        <taxon>Chlorobium/Pelodictyon group</taxon>
        <taxon>Chlorobium</taxon>
    </lineage>
</organism>
<reference evidence="1" key="1">
    <citation type="submission" date="2005-08" db="EMBL/GenBank/DDBJ databases">
        <title>Complete sequence of Chlorobium chlorochromatii CaD3.</title>
        <authorList>
            <person name="Copeland A."/>
            <person name="Lucas S."/>
            <person name="Lapidus A."/>
            <person name="Barry K."/>
            <person name="Detter J.C."/>
            <person name="Glavina T."/>
            <person name="Hammon N."/>
            <person name="Israni S."/>
            <person name="Pitluck S."/>
            <person name="Bryant D."/>
            <person name="Schmutz J."/>
            <person name="Larimer F."/>
            <person name="Land M."/>
            <person name="Kyrpides N."/>
            <person name="Ivanova N."/>
            <person name="Richardson P."/>
        </authorList>
    </citation>
    <scope>NUCLEOTIDE SEQUENCE [LARGE SCALE GENOMIC DNA]</scope>
    <source>
        <strain evidence="1">CaD3</strain>
    </source>
</reference>
<proteinExistence type="predicted"/>
<sequence length="80" mass="9277">MGLFIKEFKMDKAILFNELLDAVDHLSLDDQESLIDVVRHRIAECHRQEIFSLISSARKEYQQSKLSPETPQDIMNSILS</sequence>
<gene>
    <name evidence="1" type="ordered locus">Cag_1861</name>
</gene>